<evidence type="ECO:0008006" key="7">
    <source>
        <dbReference type="Google" id="ProtNLM"/>
    </source>
</evidence>
<keyword evidence="1" id="KW-0808">Transferase</keyword>
<dbReference type="Gene3D" id="1.10.510.10">
    <property type="entry name" value="Transferase(Phosphotransferase) domain 1"/>
    <property type="match status" value="1"/>
</dbReference>
<keyword evidence="3" id="KW-0067">ATP-binding</keyword>
<name>A0A835N5E5_9ROSI</name>
<keyword evidence="2" id="KW-0418">Kinase</keyword>
<sequence>MLLLDSFFCLSRNQRDQYIISDTRPAGQAAAPIQTIPRISIHMGNCCGTTPVTNHNSPAPTWPSTPETTGSKENGPGSGSRSSSSSQRKQNEDDKIRAGMGKKEKDEAAMIPKLFTLAELKSATRNFKPHTVLGEGGFGRVFKGWVDEKTYAPAKVGAGMVVAVKKSNPESSQGLEEWQGAEPLPWEIRLKIAIGAAKGLAFLHASEKSIIYRDFKTSNILLDGVNFHAFFQK</sequence>
<proteinExistence type="predicted"/>
<organism evidence="5 6">
    <name type="scientific">Salix dunnii</name>
    <dbReference type="NCBI Taxonomy" id="1413687"/>
    <lineage>
        <taxon>Eukaryota</taxon>
        <taxon>Viridiplantae</taxon>
        <taxon>Streptophyta</taxon>
        <taxon>Embryophyta</taxon>
        <taxon>Tracheophyta</taxon>
        <taxon>Spermatophyta</taxon>
        <taxon>Magnoliopsida</taxon>
        <taxon>eudicotyledons</taxon>
        <taxon>Gunneridae</taxon>
        <taxon>Pentapetalae</taxon>
        <taxon>rosids</taxon>
        <taxon>fabids</taxon>
        <taxon>Malpighiales</taxon>
        <taxon>Salicaceae</taxon>
        <taxon>Saliceae</taxon>
        <taxon>Salix</taxon>
    </lineage>
</organism>
<evidence type="ECO:0000256" key="3">
    <source>
        <dbReference type="PROSITE-ProRule" id="PRU10141"/>
    </source>
</evidence>
<dbReference type="InterPro" id="IPR017441">
    <property type="entry name" value="Protein_kinase_ATP_BS"/>
</dbReference>
<dbReference type="AlphaFoldDB" id="A0A835N5E5"/>
<evidence type="ECO:0000256" key="1">
    <source>
        <dbReference type="ARBA" id="ARBA00022679"/>
    </source>
</evidence>
<dbReference type="Gene3D" id="3.30.200.20">
    <property type="entry name" value="Phosphorylase Kinase, domain 1"/>
    <property type="match status" value="1"/>
</dbReference>
<feature type="compositionally biased region" description="Basic and acidic residues" evidence="4">
    <location>
        <begin position="89"/>
        <end position="104"/>
    </location>
</feature>
<feature type="binding site" evidence="3">
    <location>
        <position position="166"/>
    </location>
    <ligand>
        <name>ATP</name>
        <dbReference type="ChEBI" id="CHEBI:30616"/>
    </ligand>
</feature>
<comment type="caution">
    <text evidence="5">The sequence shown here is derived from an EMBL/GenBank/DDBJ whole genome shotgun (WGS) entry which is preliminary data.</text>
</comment>
<dbReference type="PROSITE" id="PS00108">
    <property type="entry name" value="PROTEIN_KINASE_ST"/>
    <property type="match status" value="1"/>
</dbReference>
<dbReference type="EMBL" id="JADGMS010000002">
    <property type="protein sequence ID" value="KAF9686606.1"/>
    <property type="molecule type" value="Genomic_DNA"/>
</dbReference>
<keyword evidence="3" id="KW-0547">Nucleotide-binding</keyword>
<dbReference type="Proteomes" id="UP000657918">
    <property type="component" value="Unassembled WGS sequence"/>
</dbReference>
<evidence type="ECO:0000313" key="6">
    <source>
        <dbReference type="Proteomes" id="UP000657918"/>
    </source>
</evidence>
<dbReference type="InterPro" id="IPR011009">
    <property type="entry name" value="Kinase-like_dom_sf"/>
</dbReference>
<dbReference type="InterPro" id="IPR008271">
    <property type="entry name" value="Ser/Thr_kinase_AS"/>
</dbReference>
<keyword evidence="6" id="KW-1185">Reference proteome</keyword>
<evidence type="ECO:0000313" key="5">
    <source>
        <dbReference type="EMBL" id="KAF9686606.1"/>
    </source>
</evidence>
<dbReference type="SUPFAM" id="SSF56112">
    <property type="entry name" value="Protein kinase-like (PK-like)"/>
    <property type="match status" value="1"/>
</dbReference>
<dbReference type="InterPro" id="IPR050823">
    <property type="entry name" value="Plant_Ser_Thr_Prot_Kinase"/>
</dbReference>
<dbReference type="PROSITE" id="PS00107">
    <property type="entry name" value="PROTEIN_KINASE_ATP"/>
    <property type="match status" value="1"/>
</dbReference>
<dbReference type="GO" id="GO:0004672">
    <property type="term" value="F:protein kinase activity"/>
    <property type="evidence" value="ECO:0007669"/>
    <property type="project" value="InterPro"/>
</dbReference>
<reference evidence="5 6" key="1">
    <citation type="submission" date="2020-10" db="EMBL/GenBank/DDBJ databases">
        <title>Plant Genome Project.</title>
        <authorList>
            <person name="Zhang R.-G."/>
        </authorList>
    </citation>
    <scope>NUCLEOTIDE SEQUENCE [LARGE SCALE GENOMIC DNA]</scope>
    <source>
        <strain evidence="5">FAFU-HL-1</strain>
        <tissue evidence="5">Leaf</tissue>
    </source>
</reference>
<dbReference type="OrthoDB" id="4062651at2759"/>
<protein>
    <recommendedName>
        <fullName evidence="7">Protein kinase domain-containing protein</fullName>
    </recommendedName>
</protein>
<feature type="region of interest" description="Disordered" evidence="4">
    <location>
        <begin position="51"/>
        <end position="104"/>
    </location>
</feature>
<dbReference type="PANTHER" id="PTHR45621">
    <property type="entry name" value="OS01G0588500 PROTEIN-RELATED"/>
    <property type="match status" value="1"/>
</dbReference>
<feature type="compositionally biased region" description="Polar residues" evidence="4">
    <location>
        <begin position="51"/>
        <end position="72"/>
    </location>
</feature>
<dbReference type="GO" id="GO:0005524">
    <property type="term" value="F:ATP binding"/>
    <property type="evidence" value="ECO:0007669"/>
    <property type="project" value="UniProtKB-UniRule"/>
</dbReference>
<accession>A0A835N5E5</accession>
<evidence type="ECO:0000256" key="2">
    <source>
        <dbReference type="ARBA" id="ARBA00022777"/>
    </source>
</evidence>
<gene>
    <name evidence="5" type="ORF">SADUNF_Sadunf02G0006700</name>
</gene>
<evidence type="ECO:0000256" key="4">
    <source>
        <dbReference type="SAM" id="MobiDB-lite"/>
    </source>
</evidence>